<protein>
    <submittedName>
        <fullName evidence="3">Uncharacterized protein</fullName>
    </submittedName>
</protein>
<dbReference type="GO" id="GO:0030289">
    <property type="term" value="C:protein phosphatase 4 complex"/>
    <property type="evidence" value="ECO:0007669"/>
    <property type="project" value="InterPro"/>
</dbReference>
<evidence type="ECO:0000313" key="4">
    <source>
        <dbReference type="Proteomes" id="UP001140011"/>
    </source>
</evidence>
<dbReference type="PANTHER" id="PTHR16487:SF0">
    <property type="entry name" value="PROTEIN PHOSPHATASE 4 REGULATORY SUBUNIT 2-RELATED"/>
    <property type="match status" value="1"/>
</dbReference>
<dbReference type="GO" id="GO:0019888">
    <property type="term" value="F:protein phosphatase regulator activity"/>
    <property type="evidence" value="ECO:0007669"/>
    <property type="project" value="InterPro"/>
</dbReference>
<dbReference type="GO" id="GO:0005737">
    <property type="term" value="C:cytoplasm"/>
    <property type="evidence" value="ECO:0007669"/>
    <property type="project" value="TreeGrafter"/>
</dbReference>
<organism evidence="3 4">
    <name type="scientific">Coemansia pectinata</name>
    <dbReference type="NCBI Taxonomy" id="1052879"/>
    <lineage>
        <taxon>Eukaryota</taxon>
        <taxon>Fungi</taxon>
        <taxon>Fungi incertae sedis</taxon>
        <taxon>Zoopagomycota</taxon>
        <taxon>Kickxellomycotina</taxon>
        <taxon>Kickxellomycetes</taxon>
        <taxon>Kickxellales</taxon>
        <taxon>Kickxellaceae</taxon>
        <taxon>Coemansia</taxon>
    </lineage>
</organism>
<dbReference type="AlphaFoldDB" id="A0A9W8H5F7"/>
<dbReference type="Pfam" id="PF09184">
    <property type="entry name" value="PPP4R2"/>
    <property type="match status" value="1"/>
</dbReference>
<dbReference type="EMBL" id="JANBUH010000012">
    <property type="protein sequence ID" value="KAJ2756940.1"/>
    <property type="molecule type" value="Genomic_DNA"/>
</dbReference>
<feature type="compositionally biased region" description="Low complexity" evidence="2">
    <location>
        <begin position="154"/>
        <end position="167"/>
    </location>
</feature>
<evidence type="ECO:0000313" key="3">
    <source>
        <dbReference type="EMBL" id="KAJ2756940.1"/>
    </source>
</evidence>
<dbReference type="PANTHER" id="PTHR16487">
    <property type="entry name" value="PPP4R2-RELATED PROTEIN"/>
    <property type="match status" value="1"/>
</dbReference>
<feature type="region of interest" description="Disordered" evidence="2">
    <location>
        <begin position="153"/>
        <end position="226"/>
    </location>
</feature>
<feature type="region of interest" description="Disordered" evidence="2">
    <location>
        <begin position="65"/>
        <end position="132"/>
    </location>
</feature>
<comment type="caution">
    <text evidence="3">The sequence shown here is derived from an EMBL/GenBank/DDBJ whole genome shotgun (WGS) entry which is preliminary data.</text>
</comment>
<dbReference type="Proteomes" id="UP001140011">
    <property type="component" value="Unassembled WGS sequence"/>
</dbReference>
<feature type="compositionally biased region" description="Basic and acidic residues" evidence="2">
    <location>
        <begin position="100"/>
        <end position="113"/>
    </location>
</feature>
<keyword evidence="4" id="KW-1185">Reference proteome</keyword>
<name>A0A9W8H5F7_9FUNG</name>
<sequence length="456" mass="49226">MSAHITDERQGAAEPWNTDNDRILERLALNEDNDMPWAELRRIIRQKLAHAVELLIRRQEKADAIARQESEEEREDANSSDLSEDTPAPATEASSRKRGRFESSSKPDVRIEAAIDSTESTTNGGHKDEDNDEIMGEEITDNALVAESDCAMAVSEVSPEPTSSSPVGNGQGPGGVAANSAEANGDNTAIAPETPNGHHGLQAEGESEEPKEDAPREQAAGGPVDSVREMRDLEERIGYCLHTFDEAPFTIQRIAELLMWPERHYRSVIKFLRAVERVVYVTSTVDEFPLTVDRSAAEQQVDMPIESDGDARSASASLFSFLVVAQDEQSTDVSANVQTKAITMRPPSTSYAKAVESKSSPGSSTLTMMPPPPGAGGAPPLDASDTGILHIAPMSAENEDTLRAKIGSTIDTAGIPVCIDELDGRSGKVAVRPVHITPSTVETAWTGERMTRETKE</sequence>
<evidence type="ECO:0000256" key="2">
    <source>
        <dbReference type="SAM" id="MobiDB-lite"/>
    </source>
</evidence>
<feature type="region of interest" description="Disordered" evidence="2">
    <location>
        <begin position="348"/>
        <end position="381"/>
    </location>
</feature>
<feature type="compositionally biased region" description="Basic and acidic residues" evidence="2">
    <location>
        <begin position="1"/>
        <end position="11"/>
    </location>
</feature>
<dbReference type="OrthoDB" id="341898at2759"/>
<feature type="compositionally biased region" description="Polar residues" evidence="2">
    <location>
        <begin position="348"/>
        <end position="367"/>
    </location>
</feature>
<accession>A0A9W8H5F7</accession>
<reference evidence="3" key="1">
    <citation type="submission" date="2022-07" db="EMBL/GenBank/DDBJ databases">
        <title>Phylogenomic reconstructions and comparative analyses of Kickxellomycotina fungi.</title>
        <authorList>
            <person name="Reynolds N.K."/>
            <person name="Stajich J.E."/>
            <person name="Barry K."/>
            <person name="Grigoriev I.V."/>
            <person name="Crous P."/>
            <person name="Smith M.E."/>
        </authorList>
    </citation>
    <scope>NUCLEOTIDE SEQUENCE</scope>
    <source>
        <strain evidence="3">BCRC 34297</strain>
    </source>
</reference>
<dbReference type="GO" id="GO:0005634">
    <property type="term" value="C:nucleus"/>
    <property type="evidence" value="ECO:0007669"/>
    <property type="project" value="TreeGrafter"/>
</dbReference>
<dbReference type="InterPro" id="IPR015267">
    <property type="entry name" value="PPP4R2"/>
</dbReference>
<comment type="similarity">
    <text evidence="1">Belongs to the PPP4R2 family.</text>
</comment>
<evidence type="ECO:0000256" key="1">
    <source>
        <dbReference type="ARBA" id="ARBA00009207"/>
    </source>
</evidence>
<gene>
    <name evidence="3" type="ORF">GGI19_000462</name>
</gene>
<proteinExistence type="inferred from homology"/>
<feature type="region of interest" description="Disordered" evidence="2">
    <location>
        <begin position="1"/>
        <end position="20"/>
    </location>
</feature>